<proteinExistence type="predicted"/>
<dbReference type="SUPFAM" id="SSF63817">
    <property type="entry name" value="Sortase"/>
    <property type="match status" value="1"/>
</dbReference>
<accession>A0A174D1F3</accession>
<gene>
    <name evidence="3" type="ORF">ERS852407_02074</name>
</gene>
<feature type="active site" description="Acyl-thioester intermediate" evidence="2">
    <location>
        <position position="227"/>
    </location>
</feature>
<evidence type="ECO:0000313" key="4">
    <source>
        <dbReference type="Proteomes" id="UP000095651"/>
    </source>
</evidence>
<organism evidence="3 4">
    <name type="scientific">Hungatella hathewayi</name>
    <dbReference type="NCBI Taxonomy" id="154046"/>
    <lineage>
        <taxon>Bacteria</taxon>
        <taxon>Bacillati</taxon>
        <taxon>Bacillota</taxon>
        <taxon>Clostridia</taxon>
        <taxon>Lachnospirales</taxon>
        <taxon>Lachnospiraceae</taxon>
        <taxon>Hungatella</taxon>
    </lineage>
</organism>
<dbReference type="Gene3D" id="2.40.260.10">
    <property type="entry name" value="Sortase"/>
    <property type="match status" value="1"/>
</dbReference>
<reference evidence="3 4" key="1">
    <citation type="submission" date="2015-09" db="EMBL/GenBank/DDBJ databases">
        <authorList>
            <consortium name="Pathogen Informatics"/>
        </authorList>
    </citation>
    <scope>NUCLEOTIDE SEQUENCE [LARGE SCALE GENOMIC DNA]</scope>
    <source>
        <strain evidence="3 4">2789STDY5608850</strain>
    </source>
</reference>
<dbReference type="AlphaFoldDB" id="A0A174D1F3"/>
<evidence type="ECO:0000313" key="3">
    <source>
        <dbReference type="EMBL" id="CUO17890.1"/>
    </source>
</evidence>
<protein>
    <submittedName>
        <fullName evidence="3">Sortase B. Cysteine peptidase. MEROPS family C60B</fullName>
    </submittedName>
</protein>
<dbReference type="InterPro" id="IPR009835">
    <property type="entry name" value="SrtB"/>
</dbReference>
<dbReference type="InterPro" id="IPR005754">
    <property type="entry name" value="Sortase"/>
</dbReference>
<sequence length="245" mass="28625">MNRVKRFVTTILLLTGLGLSAFCLTIRLTSYETGREEYRQLQEQFELAAGSTTDDAAAPKANMEKEEKWTRMMTSRNPDYVFWIWIPGTNINYPTVKNTIPDYYLNHTFSGEENPCGTIFCLEEGENQIIYGHNMKDGSMFADLKQYRSEAYFQNHRSIWIYRQEEWQQYMIFSCYTAREEETWIYQSHFISEEEKKTYLKSVKGKSLYTTGSQPEITDSLITLSTCLGKGKRVIVHAVLLCYTE</sequence>
<dbReference type="Pfam" id="PF04203">
    <property type="entry name" value="Sortase"/>
    <property type="match status" value="1"/>
</dbReference>
<evidence type="ECO:0000256" key="1">
    <source>
        <dbReference type="ARBA" id="ARBA00022801"/>
    </source>
</evidence>
<feature type="active site" description="Proton donor/acceptor" evidence="2">
    <location>
        <position position="133"/>
    </location>
</feature>
<evidence type="ECO:0000256" key="2">
    <source>
        <dbReference type="PIRSR" id="PIRSR605754-1"/>
    </source>
</evidence>
<dbReference type="GO" id="GO:0016787">
    <property type="term" value="F:hydrolase activity"/>
    <property type="evidence" value="ECO:0007669"/>
    <property type="project" value="UniProtKB-KW"/>
</dbReference>
<dbReference type="EMBL" id="CYZE01000004">
    <property type="protein sequence ID" value="CUO17890.1"/>
    <property type="molecule type" value="Genomic_DNA"/>
</dbReference>
<name>A0A174D1F3_9FIRM</name>
<dbReference type="InterPro" id="IPR023365">
    <property type="entry name" value="Sortase_dom-sf"/>
</dbReference>
<dbReference type="CDD" id="cd05826">
    <property type="entry name" value="Sortase_B"/>
    <property type="match status" value="1"/>
</dbReference>
<keyword evidence="1" id="KW-0378">Hydrolase</keyword>
<dbReference type="Proteomes" id="UP000095651">
    <property type="component" value="Unassembled WGS sequence"/>
</dbReference>
<dbReference type="RefSeq" id="WP_055654759.1">
    <property type="nucleotide sequence ID" value="NZ_CABIXC010000004.1"/>
</dbReference>